<dbReference type="EMBL" id="QXFW01003631">
    <property type="protein sequence ID" value="KAE8969628.1"/>
    <property type="molecule type" value="Genomic_DNA"/>
</dbReference>
<evidence type="ECO:0000313" key="1">
    <source>
        <dbReference type="EMBL" id="KAE8969628.1"/>
    </source>
</evidence>
<name>A0A6A3HP92_9STRA</name>
<organism evidence="1 3">
    <name type="scientific">Phytophthora fragariae</name>
    <dbReference type="NCBI Taxonomy" id="53985"/>
    <lineage>
        <taxon>Eukaryota</taxon>
        <taxon>Sar</taxon>
        <taxon>Stramenopiles</taxon>
        <taxon>Oomycota</taxon>
        <taxon>Peronosporomycetes</taxon>
        <taxon>Peronosporales</taxon>
        <taxon>Peronosporaceae</taxon>
        <taxon>Phytophthora</taxon>
    </lineage>
</organism>
<sequence length="57" mass="6774">MVPFRRSTTSLWCCWRTASSRTRCWWRSPRRGDSLRPSVWRRKQLCGRTGGDGDILM</sequence>
<evidence type="ECO:0000313" key="4">
    <source>
        <dbReference type="Proteomes" id="UP000476176"/>
    </source>
</evidence>
<evidence type="ECO:0000313" key="2">
    <source>
        <dbReference type="EMBL" id="KAE9166890.1"/>
    </source>
</evidence>
<protein>
    <submittedName>
        <fullName evidence="1">Uncharacterized protein</fullName>
    </submittedName>
</protein>
<dbReference type="EMBL" id="QXGC01005009">
    <property type="protein sequence ID" value="KAE9166890.1"/>
    <property type="molecule type" value="Genomic_DNA"/>
</dbReference>
<dbReference type="Proteomes" id="UP000460718">
    <property type="component" value="Unassembled WGS sequence"/>
</dbReference>
<evidence type="ECO:0000313" key="3">
    <source>
        <dbReference type="Proteomes" id="UP000460718"/>
    </source>
</evidence>
<dbReference type="Proteomes" id="UP000476176">
    <property type="component" value="Unassembled WGS sequence"/>
</dbReference>
<accession>A0A6A3HP92</accession>
<gene>
    <name evidence="2" type="ORF">PF004_g29008</name>
    <name evidence="1" type="ORF">PF011_g26732</name>
</gene>
<comment type="caution">
    <text evidence="1">The sequence shown here is derived from an EMBL/GenBank/DDBJ whole genome shotgun (WGS) entry which is preliminary data.</text>
</comment>
<dbReference type="AlphaFoldDB" id="A0A6A3HP92"/>
<proteinExistence type="predicted"/>
<reference evidence="3 4" key="1">
    <citation type="submission" date="2018-09" db="EMBL/GenBank/DDBJ databases">
        <title>Genomic investigation of the strawberry pathogen Phytophthora fragariae indicates pathogenicity is determined by transcriptional variation in three key races.</title>
        <authorList>
            <person name="Adams T.M."/>
            <person name="Armitage A.D."/>
            <person name="Sobczyk M.K."/>
            <person name="Bates H.J."/>
            <person name="Dunwell J.M."/>
            <person name="Nellist C.F."/>
            <person name="Harrison R.J."/>
        </authorList>
    </citation>
    <scope>NUCLEOTIDE SEQUENCE [LARGE SCALE GENOMIC DNA]</scope>
    <source>
        <strain evidence="2 4">BC-23</strain>
        <strain evidence="1 3">SCRP245</strain>
    </source>
</reference>